<proteinExistence type="predicted"/>
<reference evidence="1 2" key="1">
    <citation type="submission" date="2019-10" db="EMBL/GenBank/DDBJ databases">
        <title>Poseidonibacter ostreae sp. nov., isolated from the gut of the Ostrea denselamellosa.</title>
        <authorList>
            <person name="Choi A."/>
        </authorList>
    </citation>
    <scope>NUCLEOTIDE SEQUENCE [LARGE SCALE GENOMIC DNA]</scope>
    <source>
        <strain evidence="1 2">SJOD-M-33</strain>
    </source>
</reference>
<comment type="caution">
    <text evidence="1">The sequence shown here is derived from an EMBL/GenBank/DDBJ whole genome shotgun (WGS) entry which is preliminary data.</text>
</comment>
<dbReference type="Proteomes" id="UP000472839">
    <property type="component" value="Unassembled WGS sequence"/>
</dbReference>
<dbReference type="AlphaFoldDB" id="A0A6L4WX35"/>
<dbReference type="RefSeq" id="WP_152279544.1">
    <property type="nucleotide sequence ID" value="NZ_WFKK01000001.1"/>
</dbReference>
<evidence type="ECO:0000313" key="2">
    <source>
        <dbReference type="Proteomes" id="UP000472839"/>
    </source>
</evidence>
<gene>
    <name evidence="1" type="ORF">GBG19_00970</name>
</gene>
<sequence length="417" mass="48476">MRMLRNLKNTIFENPNIIDILNEACMLNHNITDENITKEDIERLKKIPINEIASEDFSRFYISLENSNSFKKISKQVQNFYFCNDKNTNKFFDENFDKAKASEITVFQRKIKDTFSNVLGKYILFHNNGQRVIKFQNEALIEQLGQTDITKISFRDLSGFDLKSFYISIEKKVKLFGNENDLFIDGVFVTIFKDTISFNTVMKSKIVFNSVTSKNSLYAFDNDEFILQKDEDFKMAIDEKMNSITKAFNEEKQKGVSASISVNNAKKTTASIKYGVEFAINTMMFYSIAKRSKEEGQETLMTFEAEDSRVKNLDKFIKGVPKKSQLKRAKTVADANYYYILKNNTESNKTIQDDINNNKEDSRVINKAFWVRGHYRNQPIGKRDSKTKETKKILIEAYLKGKDFAIQDDNKMKIEVL</sequence>
<protein>
    <submittedName>
        <fullName evidence="1">Uncharacterized protein</fullName>
    </submittedName>
</protein>
<name>A0A6L4WX35_9BACT</name>
<evidence type="ECO:0000313" key="1">
    <source>
        <dbReference type="EMBL" id="KAB7891441.1"/>
    </source>
</evidence>
<organism evidence="1 2">
    <name type="scientific">Poseidonibacter ostreae</name>
    <dbReference type="NCBI Taxonomy" id="2654171"/>
    <lineage>
        <taxon>Bacteria</taxon>
        <taxon>Pseudomonadati</taxon>
        <taxon>Campylobacterota</taxon>
        <taxon>Epsilonproteobacteria</taxon>
        <taxon>Campylobacterales</taxon>
        <taxon>Arcobacteraceae</taxon>
        <taxon>Poseidonibacter</taxon>
    </lineage>
</organism>
<accession>A0A6L4WX35</accession>
<dbReference type="EMBL" id="WFKK01000001">
    <property type="protein sequence ID" value="KAB7891441.1"/>
    <property type="molecule type" value="Genomic_DNA"/>
</dbReference>